<organism evidence="2 3">
    <name type="scientific">Streptomyces lutosisoli</name>
    <dbReference type="NCBI Taxonomy" id="2665721"/>
    <lineage>
        <taxon>Bacteria</taxon>
        <taxon>Bacillati</taxon>
        <taxon>Actinomycetota</taxon>
        <taxon>Actinomycetes</taxon>
        <taxon>Kitasatosporales</taxon>
        <taxon>Streptomycetaceae</taxon>
        <taxon>Streptomyces</taxon>
    </lineage>
</organism>
<comment type="caution">
    <text evidence="2">The sequence shown here is derived from an EMBL/GenBank/DDBJ whole genome shotgun (WGS) entry which is preliminary data.</text>
</comment>
<keyword evidence="1" id="KW-0732">Signal</keyword>
<evidence type="ECO:0008006" key="4">
    <source>
        <dbReference type="Google" id="ProtNLM"/>
    </source>
</evidence>
<accession>A0ABW2W100</accession>
<feature type="signal peptide" evidence="1">
    <location>
        <begin position="1"/>
        <end position="35"/>
    </location>
</feature>
<sequence>MRHTFDFSWGEMKARFVVPLLAAGALLVPAAAASAAPSGSTGRAVAKTADFPVWCTFQGEKPFQVTHGGPLYAQGHYTGCSTPAPDQCRVQVDLQQYEYGGYWRAVKHKDSGWTRCSGRYTTPGLTCVHDGEKETYNTQVTLQVEYHGRFSEPGIADTGSTVIDC</sequence>
<evidence type="ECO:0000313" key="3">
    <source>
        <dbReference type="Proteomes" id="UP001596957"/>
    </source>
</evidence>
<name>A0ABW2W100_9ACTN</name>
<keyword evidence="3" id="KW-1185">Reference proteome</keyword>
<evidence type="ECO:0000313" key="2">
    <source>
        <dbReference type="EMBL" id="MFD0288457.1"/>
    </source>
</evidence>
<evidence type="ECO:0000256" key="1">
    <source>
        <dbReference type="SAM" id="SignalP"/>
    </source>
</evidence>
<gene>
    <name evidence="2" type="ORF">ACFQZP_44010</name>
</gene>
<protein>
    <recommendedName>
        <fullName evidence="4">Secreted protein</fullName>
    </recommendedName>
</protein>
<dbReference type="Proteomes" id="UP001596957">
    <property type="component" value="Unassembled WGS sequence"/>
</dbReference>
<dbReference type="RefSeq" id="WP_381255649.1">
    <property type="nucleotide sequence ID" value="NZ_JBHTBI010000013.1"/>
</dbReference>
<dbReference type="EMBL" id="JBHTEC010000007">
    <property type="protein sequence ID" value="MFD0288457.1"/>
    <property type="molecule type" value="Genomic_DNA"/>
</dbReference>
<feature type="chain" id="PRO_5045299849" description="Secreted protein" evidence="1">
    <location>
        <begin position="36"/>
        <end position="165"/>
    </location>
</feature>
<proteinExistence type="predicted"/>
<reference evidence="3" key="1">
    <citation type="journal article" date="2019" name="Int. J. Syst. Evol. Microbiol.">
        <title>The Global Catalogue of Microorganisms (GCM) 10K type strain sequencing project: providing services to taxonomists for standard genome sequencing and annotation.</title>
        <authorList>
            <consortium name="The Broad Institute Genomics Platform"/>
            <consortium name="The Broad Institute Genome Sequencing Center for Infectious Disease"/>
            <person name="Wu L."/>
            <person name="Ma J."/>
        </authorList>
    </citation>
    <scope>NUCLEOTIDE SEQUENCE [LARGE SCALE GENOMIC DNA]</scope>
    <source>
        <strain evidence="3">CGMCC 4.7198</strain>
    </source>
</reference>